<sequence>MLQTTIPGASIGVEGRTSRIPKNTQARDRSEYREISASPQLRYRRNANLAHCARMGEGPTLKVQEIISRIWSIDSEPANSGLTAYLPMLPREPMVR</sequence>
<feature type="region of interest" description="Disordered" evidence="1">
    <location>
        <begin position="1"/>
        <end position="33"/>
    </location>
</feature>
<evidence type="ECO:0000313" key="3">
    <source>
        <dbReference type="Proteomes" id="UP000298030"/>
    </source>
</evidence>
<name>A0A4Y7TJC9_COPMI</name>
<accession>A0A4Y7TJC9</accession>
<dbReference type="EMBL" id="QPFP01000010">
    <property type="protein sequence ID" value="TEB34276.1"/>
    <property type="molecule type" value="Genomic_DNA"/>
</dbReference>
<evidence type="ECO:0000256" key="1">
    <source>
        <dbReference type="SAM" id="MobiDB-lite"/>
    </source>
</evidence>
<comment type="caution">
    <text evidence="2">The sequence shown here is derived from an EMBL/GenBank/DDBJ whole genome shotgun (WGS) entry which is preliminary data.</text>
</comment>
<proteinExistence type="predicted"/>
<gene>
    <name evidence="2" type="ORF">FA13DRAFT_1729792</name>
</gene>
<evidence type="ECO:0000313" key="2">
    <source>
        <dbReference type="EMBL" id="TEB34276.1"/>
    </source>
</evidence>
<keyword evidence="3" id="KW-1185">Reference proteome</keyword>
<dbReference type="AlphaFoldDB" id="A0A4Y7TJC9"/>
<dbReference type="Proteomes" id="UP000298030">
    <property type="component" value="Unassembled WGS sequence"/>
</dbReference>
<protein>
    <submittedName>
        <fullName evidence="2">Uncharacterized protein</fullName>
    </submittedName>
</protein>
<organism evidence="2 3">
    <name type="scientific">Coprinellus micaceus</name>
    <name type="common">Glistening ink-cap mushroom</name>
    <name type="synonym">Coprinus micaceus</name>
    <dbReference type="NCBI Taxonomy" id="71717"/>
    <lineage>
        <taxon>Eukaryota</taxon>
        <taxon>Fungi</taxon>
        <taxon>Dikarya</taxon>
        <taxon>Basidiomycota</taxon>
        <taxon>Agaricomycotina</taxon>
        <taxon>Agaricomycetes</taxon>
        <taxon>Agaricomycetidae</taxon>
        <taxon>Agaricales</taxon>
        <taxon>Agaricineae</taxon>
        <taxon>Psathyrellaceae</taxon>
        <taxon>Coprinellus</taxon>
    </lineage>
</organism>
<reference evidence="2 3" key="1">
    <citation type="journal article" date="2019" name="Nat. Ecol. Evol.">
        <title>Megaphylogeny resolves global patterns of mushroom evolution.</title>
        <authorList>
            <person name="Varga T."/>
            <person name="Krizsan K."/>
            <person name="Foldi C."/>
            <person name="Dima B."/>
            <person name="Sanchez-Garcia M."/>
            <person name="Sanchez-Ramirez S."/>
            <person name="Szollosi G.J."/>
            <person name="Szarkandi J.G."/>
            <person name="Papp V."/>
            <person name="Albert L."/>
            <person name="Andreopoulos W."/>
            <person name="Angelini C."/>
            <person name="Antonin V."/>
            <person name="Barry K.W."/>
            <person name="Bougher N.L."/>
            <person name="Buchanan P."/>
            <person name="Buyck B."/>
            <person name="Bense V."/>
            <person name="Catcheside P."/>
            <person name="Chovatia M."/>
            <person name="Cooper J."/>
            <person name="Damon W."/>
            <person name="Desjardin D."/>
            <person name="Finy P."/>
            <person name="Geml J."/>
            <person name="Haridas S."/>
            <person name="Hughes K."/>
            <person name="Justo A."/>
            <person name="Karasinski D."/>
            <person name="Kautmanova I."/>
            <person name="Kiss B."/>
            <person name="Kocsube S."/>
            <person name="Kotiranta H."/>
            <person name="LaButti K.M."/>
            <person name="Lechner B.E."/>
            <person name="Liimatainen K."/>
            <person name="Lipzen A."/>
            <person name="Lukacs Z."/>
            <person name="Mihaltcheva S."/>
            <person name="Morgado L.N."/>
            <person name="Niskanen T."/>
            <person name="Noordeloos M.E."/>
            <person name="Ohm R.A."/>
            <person name="Ortiz-Santana B."/>
            <person name="Ovrebo C."/>
            <person name="Racz N."/>
            <person name="Riley R."/>
            <person name="Savchenko A."/>
            <person name="Shiryaev A."/>
            <person name="Soop K."/>
            <person name="Spirin V."/>
            <person name="Szebenyi C."/>
            <person name="Tomsovsky M."/>
            <person name="Tulloss R.E."/>
            <person name="Uehling J."/>
            <person name="Grigoriev I.V."/>
            <person name="Vagvolgyi C."/>
            <person name="Papp T."/>
            <person name="Martin F.M."/>
            <person name="Miettinen O."/>
            <person name="Hibbett D.S."/>
            <person name="Nagy L.G."/>
        </authorList>
    </citation>
    <scope>NUCLEOTIDE SEQUENCE [LARGE SCALE GENOMIC DNA]</scope>
    <source>
        <strain evidence="2 3">FP101781</strain>
    </source>
</reference>